<evidence type="ECO:0000259" key="6">
    <source>
        <dbReference type="PROSITE" id="PS51471"/>
    </source>
</evidence>
<evidence type="ECO:0000313" key="7">
    <source>
        <dbReference type="EMBL" id="ADO97207.1"/>
    </source>
</evidence>
<dbReference type="RefSeq" id="YP_004323034.1">
    <property type="nucleotide sequence ID" value="NC_015282.1"/>
</dbReference>
<reference evidence="7 8" key="1">
    <citation type="journal article" date="2010" name="Environ. Microbiol.">
        <title>Genomic analysis of oceanic cyanobacterial myoviruses compared with T4-like myoviruses from diverse hosts and environments.</title>
        <authorList>
            <person name="Sullivan M.B."/>
            <person name="Huang K.H."/>
            <person name="Ignacio-Espinoza J.C."/>
            <person name="Berlin A.M."/>
            <person name="Kelly L."/>
            <person name="Weigele P.R."/>
            <person name="DeFrancesco A.S."/>
            <person name="Kern S.E."/>
            <person name="Thompson L.R."/>
            <person name="Young S."/>
            <person name="Yandava C."/>
            <person name="Fu R."/>
            <person name="Krastins B."/>
            <person name="Chase M."/>
            <person name="Sarracino D."/>
            <person name="Osburne M.S."/>
            <person name="Henn M.R."/>
            <person name="Chisholm S.W."/>
        </authorList>
    </citation>
    <scope>NUCLEOTIDE SEQUENCE [LARGE SCALE GENOMIC DNA]</scope>
    <source>
        <strain evidence="7">6501-1</strain>
    </source>
</reference>
<evidence type="ECO:0000256" key="5">
    <source>
        <dbReference type="ARBA" id="ARBA00023004"/>
    </source>
</evidence>
<dbReference type="InterPro" id="IPR005123">
    <property type="entry name" value="Oxoglu/Fe-dep_dioxygenase_dom"/>
</dbReference>
<dbReference type="EMBL" id="GU071094">
    <property type="protein sequence ID" value="ADO97207.1"/>
    <property type="molecule type" value="Genomic_DNA"/>
</dbReference>
<evidence type="ECO:0000313" key="8">
    <source>
        <dbReference type="Proteomes" id="UP000006523"/>
    </source>
</evidence>
<accession>E3SIF0</accession>
<dbReference type="SUPFAM" id="SSF51197">
    <property type="entry name" value="Clavaminate synthase-like"/>
    <property type="match status" value="1"/>
</dbReference>
<evidence type="ECO:0000256" key="2">
    <source>
        <dbReference type="ARBA" id="ARBA00022723"/>
    </source>
</evidence>
<dbReference type="KEGG" id="vg:10327485"/>
<evidence type="ECO:0000256" key="1">
    <source>
        <dbReference type="ARBA" id="ARBA00001961"/>
    </source>
</evidence>
<organism evidence="7 8">
    <name type="scientific">Synechococcus phage S-SM1</name>
    <dbReference type="NCBI Taxonomy" id="444859"/>
    <lineage>
        <taxon>Viruses</taxon>
        <taxon>Duplodnaviria</taxon>
        <taxon>Heunggongvirae</taxon>
        <taxon>Uroviricota</taxon>
        <taxon>Caudoviricetes</taxon>
        <taxon>Pantevenvirales</taxon>
        <taxon>Kyanoviridae</taxon>
        <taxon>Thetisvirus</taxon>
        <taxon>Thetisvirus ssm1</taxon>
    </lineage>
</organism>
<keyword evidence="5" id="KW-0408">Iron</keyword>
<dbReference type="PROSITE" id="PS51471">
    <property type="entry name" value="FE2OG_OXY"/>
    <property type="match status" value="1"/>
</dbReference>
<dbReference type="InterPro" id="IPR044862">
    <property type="entry name" value="Pro_4_hyd_alph_FE2OG_OXY"/>
</dbReference>
<keyword evidence="8" id="KW-1185">Reference proteome</keyword>
<dbReference type="OrthoDB" id="8537at10239"/>
<proteinExistence type="predicted"/>
<dbReference type="GO" id="GO:0031418">
    <property type="term" value="F:L-ascorbic acid binding"/>
    <property type="evidence" value="ECO:0007669"/>
    <property type="project" value="InterPro"/>
</dbReference>
<sequence length="190" mass="22402">MEEVSEWILMNYGLYYKDVVFNRQAMNIVNRVLSGDLNWERGKIFNSRQSNRSSEIAWIGDRELLSMLLRMVKKINHDAHWNLSITGVEAVQYGIYGKDDFYDWHVDQHPKPVRGNVRKISMTLFLNDDYEGGEFDLEIYRPDVDPRYKTFKLKPGSAIFFQGDQWHRVRPVTSGVRKSLVAWFYGPPYV</sequence>
<evidence type="ECO:0000256" key="4">
    <source>
        <dbReference type="ARBA" id="ARBA00023002"/>
    </source>
</evidence>
<dbReference type="GeneID" id="10327485"/>
<dbReference type="GO" id="GO:0016705">
    <property type="term" value="F:oxidoreductase activity, acting on paired donors, with incorporation or reduction of molecular oxygen"/>
    <property type="evidence" value="ECO:0007669"/>
    <property type="project" value="InterPro"/>
</dbReference>
<evidence type="ECO:0000256" key="3">
    <source>
        <dbReference type="ARBA" id="ARBA00022964"/>
    </source>
</evidence>
<dbReference type="Proteomes" id="UP000006523">
    <property type="component" value="Segment"/>
</dbReference>
<dbReference type="SMART" id="SM00702">
    <property type="entry name" value="P4Hc"/>
    <property type="match status" value="1"/>
</dbReference>
<gene>
    <name evidence="7" type="ORF">SSM1_143</name>
</gene>
<name>E3SIF0_9CAUD</name>
<keyword evidence="4" id="KW-0560">Oxidoreductase</keyword>
<dbReference type="GO" id="GO:0005506">
    <property type="term" value="F:iron ion binding"/>
    <property type="evidence" value="ECO:0007669"/>
    <property type="project" value="InterPro"/>
</dbReference>
<keyword evidence="3" id="KW-0223">Dioxygenase</keyword>
<comment type="cofactor">
    <cofactor evidence="1">
        <name>L-ascorbate</name>
        <dbReference type="ChEBI" id="CHEBI:38290"/>
    </cofactor>
</comment>
<dbReference type="GO" id="GO:0051213">
    <property type="term" value="F:dioxygenase activity"/>
    <property type="evidence" value="ECO:0007669"/>
    <property type="project" value="UniProtKB-KW"/>
</dbReference>
<dbReference type="Gene3D" id="2.60.120.620">
    <property type="entry name" value="q2cbj1_9rhob like domain"/>
    <property type="match status" value="1"/>
</dbReference>
<dbReference type="InterPro" id="IPR006620">
    <property type="entry name" value="Pro_4_hyd_alph"/>
</dbReference>
<dbReference type="Pfam" id="PF13640">
    <property type="entry name" value="2OG-FeII_Oxy_3"/>
    <property type="match status" value="1"/>
</dbReference>
<keyword evidence="2" id="KW-0479">Metal-binding</keyword>
<protein>
    <submittedName>
        <fullName evidence="7">2OG-Fe(II) oxygenase</fullName>
    </submittedName>
</protein>
<feature type="domain" description="Fe2OG dioxygenase" evidence="6">
    <location>
        <begin position="84"/>
        <end position="187"/>
    </location>
</feature>